<dbReference type="SUPFAM" id="SSF55811">
    <property type="entry name" value="Nudix"/>
    <property type="match status" value="1"/>
</dbReference>
<dbReference type="Proteomes" id="UP000005388">
    <property type="component" value="Unassembled WGS sequence"/>
</dbReference>
<dbReference type="InterPro" id="IPR020084">
    <property type="entry name" value="NUDIX_hydrolase_CS"/>
</dbReference>
<accession>G5KH10</accession>
<feature type="domain" description="Nudix hydrolase" evidence="3">
    <location>
        <begin position="1"/>
        <end position="146"/>
    </location>
</feature>
<comment type="cofactor">
    <cofactor evidence="1">
        <name>Mg(2+)</name>
        <dbReference type="ChEBI" id="CHEBI:18420"/>
    </cofactor>
</comment>
<dbReference type="PANTHER" id="PTHR43046">
    <property type="entry name" value="GDP-MANNOSE MANNOSYL HYDROLASE"/>
    <property type="match status" value="1"/>
</dbReference>
<sequence length="159" mass="18526">MTNQDFRVIDDQQTYGVRASAIIIKDNKLLTYFSEYADHYYLPGGAILVNELTQDGVKRELLEEMGVTCQVKNLAYVLENQFNIDGRNFHQIEFLYFVTLTEDIHAEKVIGDDLKERKIVWFTLDELEKVKITPHFLAEELPKWNGQVKHFQLVANDSL</sequence>
<dbReference type="PROSITE" id="PS00893">
    <property type="entry name" value="NUDIX_BOX"/>
    <property type="match status" value="1"/>
</dbReference>
<dbReference type="CDD" id="cd04688">
    <property type="entry name" value="NUDIX_Hydrolase"/>
    <property type="match status" value="1"/>
</dbReference>
<dbReference type="eggNOG" id="COG1051">
    <property type="taxonomic scope" value="Bacteria"/>
</dbReference>
<organism evidence="4 5">
    <name type="scientific">Streptococcus urinalis 2285-97</name>
    <dbReference type="NCBI Taxonomy" id="764291"/>
    <lineage>
        <taxon>Bacteria</taxon>
        <taxon>Bacillati</taxon>
        <taxon>Bacillota</taxon>
        <taxon>Bacilli</taxon>
        <taxon>Lactobacillales</taxon>
        <taxon>Streptococcaceae</taxon>
        <taxon>Streptococcus</taxon>
    </lineage>
</organism>
<evidence type="ECO:0000256" key="1">
    <source>
        <dbReference type="ARBA" id="ARBA00001946"/>
    </source>
</evidence>
<dbReference type="InterPro" id="IPR000086">
    <property type="entry name" value="NUDIX_hydrolase_dom"/>
</dbReference>
<proteinExistence type="predicted"/>
<dbReference type="Pfam" id="PF00293">
    <property type="entry name" value="NUDIX"/>
    <property type="match status" value="1"/>
</dbReference>
<comment type="caution">
    <text evidence="4">The sequence shown here is derived from an EMBL/GenBank/DDBJ whole genome shotgun (WGS) entry which is preliminary data.</text>
</comment>
<keyword evidence="2 4" id="KW-0378">Hydrolase</keyword>
<evidence type="ECO:0000313" key="5">
    <source>
        <dbReference type="Proteomes" id="UP000005388"/>
    </source>
</evidence>
<dbReference type="GO" id="GO:0016787">
    <property type="term" value="F:hydrolase activity"/>
    <property type="evidence" value="ECO:0007669"/>
    <property type="project" value="UniProtKB-KW"/>
</dbReference>
<dbReference type="AlphaFoldDB" id="G5KH10"/>
<evidence type="ECO:0000313" key="4">
    <source>
        <dbReference type="EMBL" id="EHJ56274.1"/>
    </source>
</evidence>
<keyword evidence="5" id="KW-1185">Reference proteome</keyword>
<name>G5KH10_9STRE</name>
<reference evidence="4 5" key="1">
    <citation type="journal article" date="2014" name="Int. J. Syst. Evol. Microbiol.">
        <title>Phylogenomics and the dynamic genome evolution of the genus Streptococcus.</title>
        <authorList>
            <consortium name="The Broad Institute Genome Sequencing Platform"/>
            <person name="Richards V.P."/>
            <person name="Palmer S.R."/>
            <person name="Pavinski Bitar P.D."/>
            <person name="Qin X."/>
            <person name="Weinstock G.M."/>
            <person name="Highlander S.K."/>
            <person name="Town C.D."/>
            <person name="Burne R.A."/>
            <person name="Stanhope M.J."/>
        </authorList>
    </citation>
    <scope>NUCLEOTIDE SEQUENCE [LARGE SCALE GENOMIC DNA]</scope>
    <source>
        <strain evidence="4 5">2285-97</strain>
    </source>
</reference>
<dbReference type="STRING" id="764291.STRUR_1404"/>
<dbReference type="EMBL" id="AEUZ02000001">
    <property type="protein sequence ID" value="EHJ56274.1"/>
    <property type="molecule type" value="Genomic_DNA"/>
</dbReference>
<protein>
    <submittedName>
        <fullName evidence="4">Hydrolase, NUDIX family</fullName>
    </submittedName>
</protein>
<dbReference type="InterPro" id="IPR015797">
    <property type="entry name" value="NUDIX_hydrolase-like_dom_sf"/>
</dbReference>
<dbReference type="Gene3D" id="3.90.79.10">
    <property type="entry name" value="Nucleoside Triphosphate Pyrophosphohydrolase"/>
    <property type="match status" value="1"/>
</dbReference>
<evidence type="ECO:0000256" key="2">
    <source>
        <dbReference type="ARBA" id="ARBA00022801"/>
    </source>
</evidence>
<gene>
    <name evidence="4" type="ORF">STRUR_1404</name>
</gene>
<dbReference type="PROSITE" id="PS51462">
    <property type="entry name" value="NUDIX"/>
    <property type="match status" value="1"/>
</dbReference>
<evidence type="ECO:0000259" key="3">
    <source>
        <dbReference type="PROSITE" id="PS51462"/>
    </source>
</evidence>
<dbReference type="PANTHER" id="PTHR43046:SF14">
    <property type="entry name" value="MUTT_NUDIX FAMILY PROTEIN"/>
    <property type="match status" value="1"/>
</dbReference>
<dbReference type="RefSeq" id="WP_006739038.1">
    <property type="nucleotide sequence ID" value="NZ_AEUZ02000001.1"/>
</dbReference>